<evidence type="ECO:0000256" key="2">
    <source>
        <dbReference type="ARBA" id="ARBA00005011"/>
    </source>
</evidence>
<evidence type="ECO:0000259" key="10">
    <source>
        <dbReference type="Pfam" id="PF00155"/>
    </source>
</evidence>
<keyword evidence="9" id="KW-0368">Histidine biosynthesis</keyword>
<dbReference type="InterPro" id="IPR005861">
    <property type="entry name" value="HisP_aminotrans"/>
</dbReference>
<dbReference type="PANTHER" id="PTHR43643:SF3">
    <property type="entry name" value="HISTIDINOL-PHOSPHATE AMINOTRANSFERASE"/>
    <property type="match status" value="1"/>
</dbReference>
<dbReference type="EMBL" id="SILG01000004">
    <property type="protein sequence ID" value="TBE59901.1"/>
    <property type="molecule type" value="Genomic_DNA"/>
</dbReference>
<proteinExistence type="inferred from homology"/>
<evidence type="ECO:0000256" key="7">
    <source>
        <dbReference type="ARBA" id="ARBA00022898"/>
    </source>
</evidence>
<dbReference type="InterPro" id="IPR015424">
    <property type="entry name" value="PyrdxlP-dep_Trfase"/>
</dbReference>
<dbReference type="RefSeq" id="WP_130767182.1">
    <property type="nucleotide sequence ID" value="NZ_SILG01000004.1"/>
</dbReference>
<reference evidence="11 12" key="1">
    <citation type="submission" date="2019-02" db="EMBL/GenBank/DDBJ databases">
        <title>The genomic architecture of introgression among sibling species of bacteria.</title>
        <authorList>
            <person name="Cavassim M.I.A."/>
            <person name="Moeskjaer S."/>
            <person name="Moslemi C."/>
            <person name="Fields B."/>
            <person name="Bachmann A."/>
            <person name="Vilhjalmsson B."/>
            <person name="Schierup M.H."/>
            <person name="Young J.P.W."/>
            <person name="Andersen S.U."/>
        </authorList>
    </citation>
    <scope>NUCLEOTIDE SEQUENCE [LARGE SCALE GENOMIC DNA]</scope>
    <source>
        <strain evidence="11 12">SM51</strain>
        <plasmid evidence="11">pSM51_Rh04</plasmid>
    </source>
</reference>
<dbReference type="InterPro" id="IPR050106">
    <property type="entry name" value="HistidinolP_aminotransfase"/>
</dbReference>
<comment type="cofactor">
    <cofactor evidence="1 9">
        <name>pyridoxal 5'-phosphate</name>
        <dbReference type="ChEBI" id="CHEBI:597326"/>
    </cofactor>
</comment>
<dbReference type="CDD" id="cd00609">
    <property type="entry name" value="AAT_like"/>
    <property type="match status" value="1"/>
</dbReference>
<dbReference type="Gene3D" id="3.40.640.10">
    <property type="entry name" value="Type I PLP-dependent aspartate aminotransferase-like (Major domain)"/>
    <property type="match status" value="1"/>
</dbReference>
<feature type="domain" description="Aminotransferase class I/classII large" evidence="10">
    <location>
        <begin position="36"/>
        <end position="359"/>
    </location>
</feature>
<dbReference type="Gene3D" id="3.90.1150.10">
    <property type="entry name" value="Aspartate Aminotransferase, domain 1"/>
    <property type="match status" value="1"/>
</dbReference>
<keyword evidence="5 9" id="KW-0032">Aminotransferase</keyword>
<evidence type="ECO:0000256" key="8">
    <source>
        <dbReference type="ARBA" id="ARBA00047481"/>
    </source>
</evidence>
<dbReference type="EC" id="2.6.1.9" evidence="9"/>
<dbReference type="InterPro" id="IPR001917">
    <property type="entry name" value="Aminotrans_II_pyridoxalP_BS"/>
</dbReference>
<keyword evidence="7 9" id="KW-0663">Pyridoxal phosphate</keyword>
<comment type="subunit">
    <text evidence="4 9">Homodimer.</text>
</comment>
<dbReference type="Pfam" id="PF00155">
    <property type="entry name" value="Aminotran_1_2"/>
    <property type="match status" value="1"/>
</dbReference>
<evidence type="ECO:0000256" key="1">
    <source>
        <dbReference type="ARBA" id="ARBA00001933"/>
    </source>
</evidence>
<dbReference type="InterPro" id="IPR004839">
    <property type="entry name" value="Aminotransferase_I/II_large"/>
</dbReference>
<comment type="caution">
    <text evidence="11">The sequence shown here is derived from an EMBL/GenBank/DDBJ whole genome shotgun (WGS) entry which is preliminary data.</text>
</comment>
<dbReference type="PROSITE" id="PS00599">
    <property type="entry name" value="AA_TRANSFER_CLASS_2"/>
    <property type="match status" value="1"/>
</dbReference>
<dbReference type="GO" id="GO:0004400">
    <property type="term" value="F:histidinol-phosphate transaminase activity"/>
    <property type="evidence" value="ECO:0007669"/>
    <property type="project" value="UniProtKB-EC"/>
</dbReference>
<evidence type="ECO:0000256" key="5">
    <source>
        <dbReference type="ARBA" id="ARBA00022576"/>
    </source>
</evidence>
<dbReference type="NCBIfam" id="TIGR01141">
    <property type="entry name" value="hisC"/>
    <property type="match status" value="1"/>
</dbReference>
<keyword evidence="12" id="KW-1185">Reference proteome</keyword>
<keyword evidence="9" id="KW-0028">Amino-acid biosynthesis</keyword>
<protein>
    <recommendedName>
        <fullName evidence="9">Histidinol-phosphate aminotransferase</fullName>
        <ecNumber evidence="9">2.6.1.9</ecNumber>
    </recommendedName>
    <alternativeName>
        <fullName evidence="9">Imidazole acetol-phosphate transaminase</fullName>
    </alternativeName>
</protein>
<dbReference type="InterPro" id="IPR015421">
    <property type="entry name" value="PyrdxlP-dep_Trfase_major"/>
</dbReference>
<name>A0ABY1XKI4_9HYPH</name>
<dbReference type="HAMAP" id="MF_01023">
    <property type="entry name" value="HisC_aminotrans_2"/>
    <property type="match status" value="1"/>
</dbReference>
<evidence type="ECO:0000256" key="4">
    <source>
        <dbReference type="ARBA" id="ARBA00011738"/>
    </source>
</evidence>
<accession>A0ABY1XKI4</accession>
<feature type="modified residue" description="N6-(pyridoxal phosphate)lysine" evidence="9">
    <location>
        <position position="225"/>
    </location>
</feature>
<gene>
    <name evidence="9 11" type="primary">hisC</name>
    <name evidence="11" type="ORF">ELH03_29955</name>
</gene>
<dbReference type="Proteomes" id="UP000291302">
    <property type="component" value="Unassembled WGS sequence"/>
</dbReference>
<evidence type="ECO:0000256" key="6">
    <source>
        <dbReference type="ARBA" id="ARBA00022679"/>
    </source>
</evidence>
<dbReference type="InterPro" id="IPR015422">
    <property type="entry name" value="PyrdxlP-dep_Trfase_small"/>
</dbReference>
<evidence type="ECO:0000256" key="3">
    <source>
        <dbReference type="ARBA" id="ARBA00007970"/>
    </source>
</evidence>
<evidence type="ECO:0000256" key="9">
    <source>
        <dbReference type="HAMAP-Rule" id="MF_01023"/>
    </source>
</evidence>
<evidence type="ECO:0000313" key="12">
    <source>
        <dbReference type="Proteomes" id="UP000291302"/>
    </source>
</evidence>
<comment type="similarity">
    <text evidence="3 9">Belongs to the class-II pyridoxal-phosphate-dependent aminotransferase family. Histidinol-phosphate aminotransferase subfamily.</text>
</comment>
<keyword evidence="6 9" id="KW-0808">Transferase</keyword>
<dbReference type="SUPFAM" id="SSF53383">
    <property type="entry name" value="PLP-dependent transferases"/>
    <property type="match status" value="1"/>
</dbReference>
<comment type="pathway">
    <text evidence="2 9">Amino-acid biosynthesis; L-histidine biosynthesis; L-histidine from 5-phospho-alpha-D-ribose 1-diphosphate: step 7/9.</text>
</comment>
<organism evidence="11 12">
    <name type="scientific">Rhizobium beringeri</name>
    <dbReference type="NCBI Taxonomy" id="3019934"/>
    <lineage>
        <taxon>Bacteria</taxon>
        <taxon>Pseudomonadati</taxon>
        <taxon>Pseudomonadota</taxon>
        <taxon>Alphaproteobacteria</taxon>
        <taxon>Hyphomicrobiales</taxon>
        <taxon>Rhizobiaceae</taxon>
        <taxon>Rhizobium/Agrobacterium group</taxon>
        <taxon>Rhizobium</taxon>
    </lineage>
</organism>
<evidence type="ECO:0000313" key="11">
    <source>
        <dbReference type="EMBL" id="TBE59901.1"/>
    </source>
</evidence>
<keyword evidence="11" id="KW-0614">Plasmid</keyword>
<sequence length="373" mass="40206">MAETLRLNPNVAELPPYNAGMNIAVARSKTGLTEIAALASNENPYGCSPKVAVALANLDPSRYADPACLILRDALSKKLGVAGSRIVIGNGSEEMIAAVCRAVLRPFSTVVAMTPGFGLHEIEPRANGAKIVKVPMTKDLRFDLEAMRIALKKKPSIFFISSPSNPVGPALKQSQLSHLIAAVPRETLLVFDEAYFEFCDENTPDGLKMLADSAISYVVLRTFSKAYGLAGLRVGYAVASDERLAQTMSSAKTPFNVNAAAQLAAVAALEDENWMRASVASVISERKRMAIAIASLELFVPESQTNFLFIDVGGDSAMAFDHFLSHGIIVKPWKEPEFASFIRVTVGLAAENDRFLKALRLLKDKLCEAKVAS</sequence>
<comment type="catalytic activity">
    <reaction evidence="8 9">
        <text>L-histidinol phosphate + 2-oxoglutarate = 3-(imidazol-4-yl)-2-oxopropyl phosphate + L-glutamate</text>
        <dbReference type="Rhea" id="RHEA:23744"/>
        <dbReference type="ChEBI" id="CHEBI:16810"/>
        <dbReference type="ChEBI" id="CHEBI:29985"/>
        <dbReference type="ChEBI" id="CHEBI:57766"/>
        <dbReference type="ChEBI" id="CHEBI:57980"/>
        <dbReference type="EC" id="2.6.1.9"/>
    </reaction>
</comment>
<dbReference type="PANTHER" id="PTHR43643">
    <property type="entry name" value="HISTIDINOL-PHOSPHATE AMINOTRANSFERASE 2"/>
    <property type="match status" value="1"/>
</dbReference>
<geneLocation type="plasmid" evidence="11">
    <name>pSM51_Rh04</name>
</geneLocation>